<evidence type="ECO:0000313" key="2">
    <source>
        <dbReference type="Proteomes" id="UP001595698"/>
    </source>
</evidence>
<gene>
    <name evidence="1" type="ORF">ACFOYY_41425</name>
</gene>
<dbReference type="Proteomes" id="UP001595698">
    <property type="component" value="Unassembled WGS sequence"/>
</dbReference>
<accession>A0ABV8FFK2</accession>
<evidence type="ECO:0000313" key="1">
    <source>
        <dbReference type="EMBL" id="MFC3986651.1"/>
    </source>
</evidence>
<sequence length="85" mass="9159">MILDAPTYQDEVPGHLRTLGQLRAAGLLSGNAAVPAAWWVQPFAGDLWRTELYDVRLAVSLVPQPALPAGPEPVRSEPVVMTIVT</sequence>
<protein>
    <submittedName>
        <fullName evidence="1">Uncharacterized protein</fullName>
    </submittedName>
</protein>
<comment type="caution">
    <text evidence="1">The sequence shown here is derived from an EMBL/GenBank/DDBJ whole genome shotgun (WGS) entry which is preliminary data.</text>
</comment>
<reference evidence="2" key="1">
    <citation type="journal article" date="2019" name="Int. J. Syst. Evol. Microbiol.">
        <title>The Global Catalogue of Microorganisms (GCM) 10K type strain sequencing project: providing services to taxonomists for standard genome sequencing and annotation.</title>
        <authorList>
            <consortium name="The Broad Institute Genomics Platform"/>
            <consortium name="The Broad Institute Genome Sequencing Center for Infectious Disease"/>
            <person name="Wu L."/>
            <person name="Ma J."/>
        </authorList>
    </citation>
    <scope>NUCLEOTIDE SEQUENCE [LARGE SCALE GENOMIC DNA]</scope>
    <source>
        <strain evidence="2">TBRC 7912</strain>
    </source>
</reference>
<proteinExistence type="predicted"/>
<keyword evidence="2" id="KW-1185">Reference proteome</keyword>
<name>A0ABV8FFK2_9ACTN</name>
<organism evidence="1 2">
    <name type="scientific">Streptosporangium jomthongense</name>
    <dbReference type="NCBI Taxonomy" id="1193683"/>
    <lineage>
        <taxon>Bacteria</taxon>
        <taxon>Bacillati</taxon>
        <taxon>Actinomycetota</taxon>
        <taxon>Actinomycetes</taxon>
        <taxon>Streptosporangiales</taxon>
        <taxon>Streptosporangiaceae</taxon>
        <taxon>Streptosporangium</taxon>
    </lineage>
</organism>
<dbReference type="EMBL" id="JBHSBC010000063">
    <property type="protein sequence ID" value="MFC3986651.1"/>
    <property type="molecule type" value="Genomic_DNA"/>
</dbReference>
<dbReference type="RefSeq" id="WP_386197019.1">
    <property type="nucleotide sequence ID" value="NZ_JBHSBC010000063.1"/>
</dbReference>